<reference evidence="1 2" key="1">
    <citation type="journal article" date="2024" name="Chem. Sci.">
        <title>Discovery of megapolipeptins by genome mining of a Burkholderiales bacteria collection.</title>
        <authorList>
            <person name="Paulo B.S."/>
            <person name="Recchia M.J.J."/>
            <person name="Lee S."/>
            <person name="Fergusson C.H."/>
            <person name="Romanowski S.B."/>
            <person name="Hernandez A."/>
            <person name="Krull N."/>
            <person name="Liu D.Y."/>
            <person name="Cavanagh H."/>
            <person name="Bos A."/>
            <person name="Gray C.A."/>
            <person name="Murphy B.T."/>
            <person name="Linington R.G."/>
            <person name="Eustaquio A.S."/>
        </authorList>
    </citation>
    <scope>NUCLEOTIDE SEQUENCE [LARGE SCALE GENOMIC DNA]</scope>
    <source>
        <strain evidence="1 2">RL21-008-BIB-A</strain>
    </source>
</reference>
<evidence type="ECO:0000313" key="1">
    <source>
        <dbReference type="EMBL" id="MFL9924510.1"/>
    </source>
</evidence>
<keyword evidence="2" id="KW-1185">Reference proteome</keyword>
<name>A0ABW9A970_9BURK</name>
<accession>A0ABW9A970</accession>
<dbReference type="Proteomes" id="UP001629246">
    <property type="component" value="Unassembled WGS sequence"/>
</dbReference>
<evidence type="ECO:0000313" key="2">
    <source>
        <dbReference type="Proteomes" id="UP001629246"/>
    </source>
</evidence>
<dbReference type="RefSeq" id="WP_408157230.1">
    <property type="nucleotide sequence ID" value="NZ_JAQQFM010000004.1"/>
</dbReference>
<proteinExistence type="predicted"/>
<sequence>MGGDHVDRRISFHAMTTVAPLSVSLPASVSTAAVATSAVAAVTSQPTGSAVVTLASNAGGNAVHTLQTYSAAGVLTPAPKIAVWENAGGDAVSSLLGRNAQSASTASRFHALGKSLLESIAAGGGNFSQSVVLSDVAQQHDSVVQQVLQQQAHRYADNRIALDIVTTSGAKVGLSLGSSAAGLAVQIDISGTLSDAERAALGKLADAFQAAIDGLSAQPPRLNLDALTQFDSAQLGSLELHAKLDQESQSIDFHADSRARTLNTSGPAGALKLAVDLSNPALSGSAQQQAGAISHYLQQFDQARQRGHGDESLMTMFKDGFAQMLSNVGKQASADGQRGAAVAPDAADRRMLSGLADFSATVTQATKSINPLHPEEVDSFSYQVSQQTTVAGRDQAGRRIVQQQSARLQAAYHQSLLADLPLKLGTDKQSQNYSYHQIDDRADSTLHIAYDQGALVQALLQQTASRKTRVSSYELGKLIKDETTPLQTSRSTDFAAQLRLAQIAGGTPDTSGMQNEERRLQLMSRIGALALLNSDPGALKSADYSLS</sequence>
<organism evidence="1 2">
    <name type="scientific">Herbaspirillum lusitanum</name>
    <dbReference type="NCBI Taxonomy" id="213312"/>
    <lineage>
        <taxon>Bacteria</taxon>
        <taxon>Pseudomonadati</taxon>
        <taxon>Pseudomonadota</taxon>
        <taxon>Betaproteobacteria</taxon>
        <taxon>Burkholderiales</taxon>
        <taxon>Oxalobacteraceae</taxon>
        <taxon>Herbaspirillum</taxon>
    </lineage>
</organism>
<evidence type="ECO:0008006" key="3">
    <source>
        <dbReference type="Google" id="ProtNLM"/>
    </source>
</evidence>
<dbReference type="EMBL" id="JAQQFM010000004">
    <property type="protein sequence ID" value="MFL9924510.1"/>
    <property type="molecule type" value="Genomic_DNA"/>
</dbReference>
<gene>
    <name evidence="1" type="ORF">PQR62_09550</name>
</gene>
<protein>
    <recommendedName>
        <fullName evidence="3">Lactate dehydrogenase</fullName>
    </recommendedName>
</protein>
<comment type="caution">
    <text evidence="1">The sequence shown here is derived from an EMBL/GenBank/DDBJ whole genome shotgun (WGS) entry which is preliminary data.</text>
</comment>